<accession>A0A0K9NZ11</accession>
<evidence type="ECO:0000256" key="2">
    <source>
        <dbReference type="ARBA" id="ARBA00022723"/>
    </source>
</evidence>
<dbReference type="InterPro" id="IPR001019">
    <property type="entry name" value="Gprotein_alpha_su"/>
</dbReference>
<sequence>MRVMKEVKMMPVVTYRPTEKPVIRQVDLKKCTSSPHYVNTSKNRRKRACFSCRKRKWERKESCLVCDARYCHSCVLKAMGSMPEGRKCVTCIGQSINESKRFKLGKSSRMLIQLLSPLEVRQIMKAEKECPANQLRAEQLVVNGIPLKSEEMAELLSCRFPPQKLKPGRYWYDKESGLWGKDGEKPDRIISANLNFSGKLSSKASNGNTEVYINNREITKNELRVLKLAKVRCPRDTHLWVFDDGRYEEEGRSNIKGKIWDKAKTRLFCSFFSLPVPHPPSSHDSNDETYSSSGRAVPEYYLEQKRFQKLLLLGIEGSGTSTIFKQAKFLYGNKFTQEELHDIKLMIQRNMYKYLSILLEGREQFEEEESCRLLKEATDSDTCSIKGRNTTMIDDTDKETEATAKCVYHIDPKLKQFSDWLLDIIAMGDLDAFFPAATREYASLADEVWKDPAIQETYKRKNELHFLPEVAEYFLSKSIEVSNNDYEPSEKDILFSEGVTQGNGLAIIDFSLDERSSATAPYDDNSSDFASHSLTKYELIRVSAKGVNEGSKWMEMFEDANVVIFCVSLTDYDTLAINGNGCDIPIQNKMMQCKQLFERTVRHACFRDTPFVLILNKSDLFEEKVSRVDISTCKWFSDFNPARTATSNRNDQHSLAHQAYYYIAKKFKDLYATVVAASSHANNTHGKRLFVWKLRARDRANVDDAFKYIREILKWEEEKDKNYDDVGSVADNSFFL</sequence>
<feature type="binding site" evidence="12">
    <location>
        <position position="500"/>
    </location>
    <ligand>
        <name>Mg(2+)</name>
        <dbReference type="ChEBI" id="CHEBI:18420"/>
    </ligand>
</feature>
<reference evidence="14" key="1">
    <citation type="journal article" date="2016" name="Nature">
        <title>The genome of the seagrass Zostera marina reveals angiosperm adaptation to the sea.</title>
        <authorList>
            <person name="Olsen J.L."/>
            <person name="Rouze P."/>
            <person name="Verhelst B."/>
            <person name="Lin Y.-C."/>
            <person name="Bayer T."/>
            <person name="Collen J."/>
            <person name="Dattolo E."/>
            <person name="De Paoli E."/>
            <person name="Dittami S."/>
            <person name="Maumus F."/>
            <person name="Michel G."/>
            <person name="Kersting A."/>
            <person name="Lauritano C."/>
            <person name="Lohaus R."/>
            <person name="Toepel M."/>
            <person name="Tonon T."/>
            <person name="Vanneste K."/>
            <person name="Amirebrahimi M."/>
            <person name="Brakel J."/>
            <person name="Bostroem C."/>
            <person name="Chovatia M."/>
            <person name="Grimwood J."/>
            <person name="Jenkins J.W."/>
            <person name="Jueterbock A."/>
            <person name="Mraz A."/>
            <person name="Stam W.T."/>
            <person name="Tice H."/>
            <person name="Bornberg-Bauer E."/>
            <person name="Green P.J."/>
            <person name="Pearson G.A."/>
            <person name="Procaccini G."/>
            <person name="Duarte C.M."/>
            <person name="Schmutz J."/>
            <person name="Reusch T.B.H."/>
            <person name="Van de Peer Y."/>
        </authorList>
    </citation>
    <scope>NUCLEOTIDE SEQUENCE [LARGE SCALE GENOMIC DNA]</scope>
    <source>
        <strain evidence="14">cv. Finnish</strain>
    </source>
</reference>
<evidence type="ECO:0000256" key="3">
    <source>
        <dbReference type="ARBA" id="ARBA00022741"/>
    </source>
</evidence>
<dbReference type="PANTHER" id="PTHR10218">
    <property type="entry name" value="GTP-BINDING PROTEIN ALPHA SUBUNIT"/>
    <property type="match status" value="1"/>
</dbReference>
<evidence type="ECO:0000256" key="5">
    <source>
        <dbReference type="ARBA" id="ARBA00022833"/>
    </source>
</evidence>
<feature type="binding site" evidence="12">
    <location>
        <position position="321"/>
    </location>
    <ligand>
        <name>Mg(2+)</name>
        <dbReference type="ChEBI" id="CHEBI:18420"/>
    </ligand>
</feature>
<keyword evidence="6" id="KW-0106">Calcium</keyword>
<dbReference type="SUPFAM" id="SSF47895">
    <property type="entry name" value="Transducin (alpha subunit), insertion domain"/>
    <property type="match status" value="1"/>
</dbReference>
<evidence type="ECO:0000313" key="14">
    <source>
        <dbReference type="Proteomes" id="UP000036987"/>
    </source>
</evidence>
<keyword evidence="5" id="KW-0862">Zinc</keyword>
<dbReference type="FunFam" id="3.40.50.300:FF:000692">
    <property type="entry name" value="Guanine nucleotide-binding protein subunit alpha"/>
    <property type="match status" value="1"/>
</dbReference>
<keyword evidence="2 12" id="KW-0479">Metal-binding</keyword>
<dbReference type="CDD" id="cd00066">
    <property type="entry name" value="G-alpha"/>
    <property type="match status" value="1"/>
</dbReference>
<evidence type="ECO:0000256" key="12">
    <source>
        <dbReference type="PIRSR" id="PIRSR601019-2"/>
    </source>
</evidence>
<dbReference type="FunFam" id="1.10.400.10:FF:000005">
    <property type="entry name" value="Extra-large guanine nucleotide-binding protein 3"/>
    <property type="match status" value="1"/>
</dbReference>
<keyword evidence="14" id="KW-1185">Reference proteome</keyword>
<comment type="similarity">
    <text evidence="10">Belongs to the G-alpha family. XLG subfamily.</text>
</comment>
<evidence type="ECO:0000256" key="9">
    <source>
        <dbReference type="ARBA" id="ARBA00023242"/>
    </source>
</evidence>
<dbReference type="OrthoDB" id="5817230at2759"/>
<organism evidence="13 14">
    <name type="scientific">Zostera marina</name>
    <name type="common">Eelgrass</name>
    <dbReference type="NCBI Taxonomy" id="29655"/>
    <lineage>
        <taxon>Eukaryota</taxon>
        <taxon>Viridiplantae</taxon>
        <taxon>Streptophyta</taxon>
        <taxon>Embryophyta</taxon>
        <taxon>Tracheophyta</taxon>
        <taxon>Spermatophyta</taxon>
        <taxon>Magnoliopsida</taxon>
        <taxon>Liliopsida</taxon>
        <taxon>Zosteraceae</taxon>
        <taxon>Zostera</taxon>
    </lineage>
</organism>
<dbReference type="InterPro" id="IPR011025">
    <property type="entry name" value="GproteinA_insert"/>
</dbReference>
<dbReference type="GO" id="GO:0005834">
    <property type="term" value="C:heterotrimeric G-protein complex"/>
    <property type="evidence" value="ECO:0000318"/>
    <property type="project" value="GO_Central"/>
</dbReference>
<dbReference type="PRINTS" id="PR00318">
    <property type="entry name" value="GPROTEINA"/>
</dbReference>
<feature type="binding site" evidence="11">
    <location>
        <begin position="616"/>
        <end position="619"/>
    </location>
    <ligand>
        <name>GTP</name>
        <dbReference type="ChEBI" id="CHEBI:37565"/>
    </ligand>
</feature>
<evidence type="ECO:0000256" key="10">
    <source>
        <dbReference type="ARBA" id="ARBA00060880"/>
    </source>
</evidence>
<dbReference type="GO" id="GO:0003924">
    <property type="term" value="F:GTPase activity"/>
    <property type="evidence" value="ECO:0000318"/>
    <property type="project" value="GO_Central"/>
</dbReference>
<dbReference type="SUPFAM" id="SSF52540">
    <property type="entry name" value="P-loop containing nucleoside triphosphate hydrolases"/>
    <property type="match status" value="1"/>
</dbReference>
<dbReference type="PANTHER" id="PTHR10218:SF334">
    <property type="entry name" value="EXTRA-LARGE GUANINE NUCLEOTIDE-BINDING PROTEIN 3"/>
    <property type="match status" value="1"/>
</dbReference>
<dbReference type="GO" id="GO:0005634">
    <property type="term" value="C:nucleus"/>
    <property type="evidence" value="ECO:0007669"/>
    <property type="project" value="UniProtKB-SubCell"/>
</dbReference>
<dbReference type="STRING" id="29655.A0A0K9NZ11"/>
<dbReference type="PROSITE" id="PS51882">
    <property type="entry name" value="G_ALPHA"/>
    <property type="match status" value="1"/>
</dbReference>
<evidence type="ECO:0000256" key="11">
    <source>
        <dbReference type="PIRSR" id="PIRSR601019-1"/>
    </source>
</evidence>
<comment type="subcellular location">
    <subcellularLocation>
        <location evidence="1">Nucleus</location>
    </subcellularLocation>
</comment>
<proteinExistence type="inferred from homology"/>
<dbReference type="Proteomes" id="UP000036987">
    <property type="component" value="Unassembled WGS sequence"/>
</dbReference>
<dbReference type="SMART" id="SM00275">
    <property type="entry name" value="G_alpha"/>
    <property type="match status" value="1"/>
</dbReference>
<gene>
    <name evidence="13" type="ORF">ZOSMA_495G00040</name>
</gene>
<keyword evidence="3 11" id="KW-0547">Nucleotide-binding</keyword>
<dbReference type="GO" id="GO:0001664">
    <property type="term" value="F:G protein-coupled receptor binding"/>
    <property type="evidence" value="ECO:0000318"/>
    <property type="project" value="GO_Central"/>
</dbReference>
<evidence type="ECO:0000256" key="8">
    <source>
        <dbReference type="ARBA" id="ARBA00023224"/>
    </source>
</evidence>
<keyword evidence="9" id="KW-0539">Nucleus</keyword>
<evidence type="ECO:0000256" key="4">
    <source>
        <dbReference type="ARBA" id="ARBA00022771"/>
    </source>
</evidence>
<keyword evidence="12" id="KW-0460">Magnesium</keyword>
<dbReference type="InterPro" id="IPR027417">
    <property type="entry name" value="P-loop_NTPase"/>
</dbReference>
<dbReference type="GO" id="GO:0031683">
    <property type="term" value="F:G-protein beta/gamma-subunit complex binding"/>
    <property type="evidence" value="ECO:0000318"/>
    <property type="project" value="GO_Central"/>
</dbReference>
<dbReference type="GO" id="GO:0005525">
    <property type="term" value="F:GTP binding"/>
    <property type="evidence" value="ECO:0007669"/>
    <property type="project" value="UniProtKB-KW"/>
</dbReference>
<dbReference type="EMBL" id="LFYR01001418">
    <property type="protein sequence ID" value="KMZ62061.1"/>
    <property type="molecule type" value="Genomic_DNA"/>
</dbReference>
<keyword evidence="8" id="KW-0807">Transducer</keyword>
<dbReference type="AlphaFoldDB" id="A0A0K9NZ11"/>
<dbReference type="GO" id="GO:0008270">
    <property type="term" value="F:zinc ion binding"/>
    <property type="evidence" value="ECO:0007669"/>
    <property type="project" value="UniProtKB-KW"/>
</dbReference>
<dbReference type="Pfam" id="PF00503">
    <property type="entry name" value="G-alpha"/>
    <property type="match status" value="1"/>
</dbReference>
<evidence type="ECO:0000256" key="1">
    <source>
        <dbReference type="ARBA" id="ARBA00004123"/>
    </source>
</evidence>
<comment type="caution">
    <text evidence="13">The sequence shown here is derived from an EMBL/GenBank/DDBJ whole genome shotgun (WGS) entry which is preliminary data.</text>
</comment>
<evidence type="ECO:0000256" key="7">
    <source>
        <dbReference type="ARBA" id="ARBA00023134"/>
    </source>
</evidence>
<keyword evidence="7 11" id="KW-0342">GTP-binding</keyword>
<feature type="binding site" evidence="11">
    <location>
        <begin position="494"/>
        <end position="500"/>
    </location>
    <ligand>
        <name>GTP</name>
        <dbReference type="ChEBI" id="CHEBI:37565"/>
    </ligand>
</feature>
<dbReference type="GO" id="GO:0005737">
    <property type="term" value="C:cytoplasm"/>
    <property type="evidence" value="ECO:0000318"/>
    <property type="project" value="GO_Central"/>
</dbReference>
<name>A0A0K9NZ11_ZOSMR</name>
<evidence type="ECO:0000313" key="13">
    <source>
        <dbReference type="EMBL" id="KMZ62061.1"/>
    </source>
</evidence>
<dbReference type="Gene3D" id="1.10.400.10">
    <property type="entry name" value="GI Alpha 1, domain 2-like"/>
    <property type="match status" value="1"/>
</dbReference>
<protein>
    <submittedName>
        <fullName evidence="13">Extra-large guanine nucleotide-binding protein 3</fullName>
    </submittedName>
</protein>
<evidence type="ECO:0000256" key="6">
    <source>
        <dbReference type="ARBA" id="ARBA00022837"/>
    </source>
</evidence>
<keyword evidence="4" id="KW-0863">Zinc-finger</keyword>
<dbReference type="OMA" id="DYDQVGP"/>
<dbReference type="GO" id="GO:0007188">
    <property type="term" value="P:adenylate cyclase-modulating G protein-coupled receptor signaling pathway"/>
    <property type="evidence" value="ECO:0000318"/>
    <property type="project" value="GO_Central"/>
</dbReference>
<dbReference type="Gene3D" id="3.40.50.300">
    <property type="entry name" value="P-loop containing nucleotide triphosphate hydrolases"/>
    <property type="match status" value="1"/>
</dbReference>